<evidence type="ECO:0000256" key="2">
    <source>
        <dbReference type="ARBA" id="ARBA00022723"/>
    </source>
</evidence>
<evidence type="ECO:0000256" key="3">
    <source>
        <dbReference type="ARBA" id="ARBA00023004"/>
    </source>
</evidence>
<dbReference type="InterPro" id="IPR050182">
    <property type="entry name" value="Cytochrome_P450_fam2"/>
</dbReference>
<dbReference type="InterPro" id="IPR002401">
    <property type="entry name" value="Cyt_P450_E_grp-I"/>
</dbReference>
<dbReference type="Pfam" id="PF00067">
    <property type="entry name" value="p450"/>
    <property type="match status" value="1"/>
</dbReference>
<organism evidence="7 8">
    <name type="scientific">Oedothorax gibbosus</name>
    <dbReference type="NCBI Taxonomy" id="931172"/>
    <lineage>
        <taxon>Eukaryota</taxon>
        <taxon>Metazoa</taxon>
        <taxon>Ecdysozoa</taxon>
        <taxon>Arthropoda</taxon>
        <taxon>Chelicerata</taxon>
        <taxon>Arachnida</taxon>
        <taxon>Araneae</taxon>
        <taxon>Araneomorphae</taxon>
        <taxon>Entelegynae</taxon>
        <taxon>Araneoidea</taxon>
        <taxon>Linyphiidae</taxon>
        <taxon>Erigoninae</taxon>
        <taxon>Oedothorax</taxon>
    </lineage>
</organism>
<feature type="non-terminal residue" evidence="7">
    <location>
        <position position="1"/>
    </location>
</feature>
<sequence>DTLANNVLDLFIAGSEATRATILWCVYVAAAFPQHQERIKEEILEVIGPERDPEYQDIKSMPLTHSFILEVMRWKTVVPLNAFHYTLADTVVGGYHIPKNVAVYFSLWKAHHDHNFWDNPDSFIPDRFITKDGKSVSRPSHYIPFSAGKRVCPGEAMAMMELFLYFTSILQKFQVVFPDGYKPIFKAEYRLTYRLDPFKIRFLSKR</sequence>
<name>A0AAV6TMP4_9ARAC</name>
<keyword evidence="2 5" id="KW-0479">Metal-binding</keyword>
<evidence type="ECO:0000256" key="1">
    <source>
        <dbReference type="ARBA" id="ARBA00010617"/>
    </source>
</evidence>
<keyword evidence="3 5" id="KW-0408">Iron</keyword>
<dbReference type="Proteomes" id="UP000827092">
    <property type="component" value="Unassembled WGS sequence"/>
</dbReference>
<dbReference type="PRINTS" id="PR00385">
    <property type="entry name" value="P450"/>
</dbReference>
<dbReference type="InterPro" id="IPR036396">
    <property type="entry name" value="Cyt_P450_sf"/>
</dbReference>
<dbReference type="PROSITE" id="PS00086">
    <property type="entry name" value="CYTOCHROME_P450"/>
    <property type="match status" value="1"/>
</dbReference>
<accession>A0AAV6TMP4</accession>
<gene>
    <name evidence="7" type="ORF">JTE90_022883</name>
</gene>
<dbReference type="PANTHER" id="PTHR24300:SF375">
    <property type="entry name" value="CYTOCHROME P450 FAMILY"/>
    <property type="match status" value="1"/>
</dbReference>
<dbReference type="SUPFAM" id="SSF48264">
    <property type="entry name" value="Cytochrome P450"/>
    <property type="match status" value="1"/>
</dbReference>
<evidence type="ECO:0000256" key="4">
    <source>
        <dbReference type="ARBA" id="ARBA00023033"/>
    </source>
</evidence>
<dbReference type="InterPro" id="IPR017972">
    <property type="entry name" value="Cyt_P450_CS"/>
</dbReference>
<keyword evidence="6" id="KW-0560">Oxidoreductase</keyword>
<proteinExistence type="inferred from homology"/>
<evidence type="ECO:0000256" key="5">
    <source>
        <dbReference type="PIRSR" id="PIRSR602401-1"/>
    </source>
</evidence>
<dbReference type="GO" id="GO:0006082">
    <property type="term" value="P:organic acid metabolic process"/>
    <property type="evidence" value="ECO:0007669"/>
    <property type="project" value="TreeGrafter"/>
</dbReference>
<dbReference type="GO" id="GO:0005737">
    <property type="term" value="C:cytoplasm"/>
    <property type="evidence" value="ECO:0007669"/>
    <property type="project" value="TreeGrafter"/>
</dbReference>
<dbReference type="Gene3D" id="1.10.630.10">
    <property type="entry name" value="Cytochrome P450"/>
    <property type="match status" value="1"/>
</dbReference>
<feature type="binding site" description="axial binding residue" evidence="5">
    <location>
        <position position="152"/>
    </location>
    <ligand>
        <name>heme</name>
        <dbReference type="ChEBI" id="CHEBI:30413"/>
    </ligand>
    <ligandPart>
        <name>Fe</name>
        <dbReference type="ChEBI" id="CHEBI:18248"/>
    </ligandPart>
</feature>
<dbReference type="GO" id="GO:0016712">
    <property type="term" value="F:oxidoreductase activity, acting on paired donors, with incorporation or reduction of molecular oxygen, reduced flavin or flavoprotein as one donor, and incorporation of one atom of oxygen"/>
    <property type="evidence" value="ECO:0007669"/>
    <property type="project" value="TreeGrafter"/>
</dbReference>
<dbReference type="AlphaFoldDB" id="A0AAV6TMP4"/>
<dbReference type="InterPro" id="IPR001128">
    <property type="entry name" value="Cyt_P450"/>
</dbReference>
<comment type="cofactor">
    <cofactor evidence="5">
        <name>heme</name>
        <dbReference type="ChEBI" id="CHEBI:30413"/>
    </cofactor>
</comment>
<protein>
    <recommendedName>
        <fullName evidence="9">Cytochrome P450</fullName>
    </recommendedName>
</protein>
<evidence type="ECO:0000313" key="8">
    <source>
        <dbReference type="Proteomes" id="UP000827092"/>
    </source>
</evidence>
<dbReference type="GO" id="GO:0020037">
    <property type="term" value="F:heme binding"/>
    <property type="evidence" value="ECO:0007669"/>
    <property type="project" value="InterPro"/>
</dbReference>
<dbReference type="GO" id="GO:0005506">
    <property type="term" value="F:iron ion binding"/>
    <property type="evidence" value="ECO:0007669"/>
    <property type="project" value="InterPro"/>
</dbReference>
<keyword evidence="5 6" id="KW-0349">Heme</keyword>
<dbReference type="GO" id="GO:0006805">
    <property type="term" value="P:xenobiotic metabolic process"/>
    <property type="evidence" value="ECO:0007669"/>
    <property type="project" value="TreeGrafter"/>
</dbReference>
<evidence type="ECO:0000313" key="7">
    <source>
        <dbReference type="EMBL" id="KAG8173034.1"/>
    </source>
</evidence>
<keyword evidence="8" id="KW-1185">Reference proteome</keyword>
<dbReference type="PRINTS" id="PR00463">
    <property type="entry name" value="EP450I"/>
</dbReference>
<keyword evidence="4 6" id="KW-0503">Monooxygenase</keyword>
<dbReference type="PANTHER" id="PTHR24300">
    <property type="entry name" value="CYTOCHROME P450 508A4-RELATED"/>
    <property type="match status" value="1"/>
</dbReference>
<evidence type="ECO:0000256" key="6">
    <source>
        <dbReference type="RuleBase" id="RU000461"/>
    </source>
</evidence>
<evidence type="ECO:0008006" key="9">
    <source>
        <dbReference type="Google" id="ProtNLM"/>
    </source>
</evidence>
<dbReference type="EMBL" id="JAFNEN010002128">
    <property type="protein sequence ID" value="KAG8173034.1"/>
    <property type="molecule type" value="Genomic_DNA"/>
</dbReference>
<reference evidence="7 8" key="1">
    <citation type="journal article" date="2022" name="Nat. Ecol. Evol.">
        <title>A masculinizing supergene underlies an exaggerated male reproductive morph in a spider.</title>
        <authorList>
            <person name="Hendrickx F."/>
            <person name="De Corte Z."/>
            <person name="Sonet G."/>
            <person name="Van Belleghem S.M."/>
            <person name="Kostlbacher S."/>
            <person name="Vangestel C."/>
        </authorList>
    </citation>
    <scope>NUCLEOTIDE SEQUENCE [LARGE SCALE GENOMIC DNA]</scope>
    <source>
        <strain evidence="7">W744_W776</strain>
    </source>
</reference>
<comment type="caution">
    <text evidence="7">The sequence shown here is derived from an EMBL/GenBank/DDBJ whole genome shotgun (WGS) entry which is preliminary data.</text>
</comment>
<comment type="similarity">
    <text evidence="1 6">Belongs to the cytochrome P450 family.</text>
</comment>